<dbReference type="EMBL" id="VNIM01000024">
    <property type="protein sequence ID" value="TVV75123.1"/>
    <property type="molecule type" value="Genomic_DNA"/>
</dbReference>
<dbReference type="CDD" id="cd07516">
    <property type="entry name" value="HAD_Pase"/>
    <property type="match status" value="1"/>
</dbReference>
<dbReference type="Pfam" id="PF08282">
    <property type="entry name" value="Hydrolase_3"/>
    <property type="match status" value="1"/>
</dbReference>
<dbReference type="InterPro" id="IPR000150">
    <property type="entry name" value="Cof"/>
</dbReference>
<protein>
    <submittedName>
        <fullName evidence="1">HAD family phosphatase</fullName>
    </submittedName>
</protein>
<evidence type="ECO:0000313" key="2">
    <source>
        <dbReference type="Proteomes" id="UP000318681"/>
    </source>
</evidence>
<organism evidence="1 2">
    <name type="scientific">Alterirhizorhabdus solaris</name>
    <dbReference type="NCBI Taxonomy" id="2529389"/>
    <lineage>
        <taxon>Bacteria</taxon>
        <taxon>Pseudomonadati</taxon>
        <taxon>Pseudomonadota</taxon>
        <taxon>Alphaproteobacteria</taxon>
        <taxon>Sphingomonadales</taxon>
        <taxon>Rhizorhabdaceae</taxon>
        <taxon>Alterirhizorhabdus</taxon>
    </lineage>
</organism>
<dbReference type="GO" id="GO:0000287">
    <property type="term" value="F:magnesium ion binding"/>
    <property type="evidence" value="ECO:0007669"/>
    <property type="project" value="TreeGrafter"/>
</dbReference>
<dbReference type="RefSeq" id="WP_145149868.1">
    <property type="nucleotide sequence ID" value="NZ_VNIM01000024.1"/>
</dbReference>
<proteinExistence type="predicted"/>
<dbReference type="InterPro" id="IPR006379">
    <property type="entry name" value="HAD-SF_hydro_IIB"/>
</dbReference>
<dbReference type="PANTHER" id="PTHR10000:SF8">
    <property type="entry name" value="HAD SUPERFAMILY HYDROLASE-LIKE, TYPE 3"/>
    <property type="match status" value="1"/>
</dbReference>
<dbReference type="AlphaFoldDB" id="A0A558R6V9"/>
<dbReference type="OrthoDB" id="7847955at2"/>
<dbReference type="NCBIfam" id="TIGR01484">
    <property type="entry name" value="HAD-SF-IIB"/>
    <property type="match status" value="1"/>
</dbReference>
<dbReference type="NCBIfam" id="TIGR00099">
    <property type="entry name" value="Cof-subfamily"/>
    <property type="match status" value="1"/>
</dbReference>
<sequence>MSTSIRLLISDIDGTLVRKDKSLSDANGAAARRLADAGVAMSLISARPMSGMHWIAKALQIGGPIGAFNGGTLFDPGGVTAPPERIDPAVAARLIAILDEAGVDIWLFADDRWYARDNDNPHVPREILSSGHEATLRDDLAALCDRADKIVGVSDDVALLKTIEDRAIASAAGNATIALSQPYFLDTTALRANKGDGVAAIAAAAGVPLKQVAVIGDMANDLPMFARAGLSIAMGQAPDHVRAAADWVTASNEEDGVAQAIDRLIAERL</sequence>
<dbReference type="PANTHER" id="PTHR10000">
    <property type="entry name" value="PHOSPHOSERINE PHOSPHATASE"/>
    <property type="match status" value="1"/>
</dbReference>
<keyword evidence="2" id="KW-1185">Reference proteome</keyword>
<dbReference type="Gene3D" id="3.40.50.1000">
    <property type="entry name" value="HAD superfamily/HAD-like"/>
    <property type="match status" value="1"/>
</dbReference>
<gene>
    <name evidence="1" type="ORF">FOY91_07970</name>
</gene>
<dbReference type="GO" id="GO:0005829">
    <property type="term" value="C:cytosol"/>
    <property type="evidence" value="ECO:0007669"/>
    <property type="project" value="TreeGrafter"/>
</dbReference>
<dbReference type="InterPro" id="IPR023214">
    <property type="entry name" value="HAD_sf"/>
</dbReference>
<comment type="caution">
    <text evidence="1">The sequence shown here is derived from an EMBL/GenBank/DDBJ whole genome shotgun (WGS) entry which is preliminary data.</text>
</comment>
<accession>A0A558R6V9</accession>
<name>A0A558R6V9_9SPHN</name>
<dbReference type="SUPFAM" id="SSF56784">
    <property type="entry name" value="HAD-like"/>
    <property type="match status" value="1"/>
</dbReference>
<reference evidence="1 2" key="1">
    <citation type="submission" date="2019-07" db="EMBL/GenBank/DDBJ databases">
        <title>Sphingomonas solaris sp. nov., isolated from a solar panel from Boston, Massachusetts.</title>
        <authorList>
            <person name="Tanner K."/>
            <person name="Pascual J."/>
            <person name="Mancuso C."/>
            <person name="Pereto J."/>
            <person name="Khalil A."/>
            <person name="Vilanova C."/>
        </authorList>
    </citation>
    <scope>NUCLEOTIDE SEQUENCE [LARGE SCALE GENOMIC DNA]</scope>
    <source>
        <strain evidence="1 2">R4DWN</strain>
    </source>
</reference>
<dbReference type="GO" id="GO:0016791">
    <property type="term" value="F:phosphatase activity"/>
    <property type="evidence" value="ECO:0007669"/>
    <property type="project" value="TreeGrafter"/>
</dbReference>
<evidence type="ECO:0000313" key="1">
    <source>
        <dbReference type="EMBL" id="TVV75123.1"/>
    </source>
</evidence>
<dbReference type="Gene3D" id="3.30.1240.10">
    <property type="match status" value="1"/>
</dbReference>
<dbReference type="InterPro" id="IPR036412">
    <property type="entry name" value="HAD-like_sf"/>
</dbReference>
<dbReference type="Proteomes" id="UP000318681">
    <property type="component" value="Unassembled WGS sequence"/>
</dbReference>